<dbReference type="RefSeq" id="WP_376851616.1">
    <property type="nucleotide sequence ID" value="NZ_JBHSMF010000009.1"/>
</dbReference>
<gene>
    <name evidence="2" type="ORF">ACFPOE_17740</name>
</gene>
<protein>
    <submittedName>
        <fullName evidence="2">Host attachment protein</fullName>
    </submittedName>
</protein>
<dbReference type="Pfam" id="PF10116">
    <property type="entry name" value="Host_attach"/>
    <property type="match status" value="1"/>
</dbReference>
<name>A0ABW0NH85_9BURK</name>
<accession>A0ABW0NH85</accession>
<organism evidence="2 3">
    <name type="scientific">Caenimonas terrae</name>
    <dbReference type="NCBI Taxonomy" id="696074"/>
    <lineage>
        <taxon>Bacteria</taxon>
        <taxon>Pseudomonadati</taxon>
        <taxon>Pseudomonadota</taxon>
        <taxon>Betaproteobacteria</taxon>
        <taxon>Burkholderiales</taxon>
        <taxon>Comamonadaceae</taxon>
        <taxon>Caenimonas</taxon>
    </lineage>
</organism>
<reference evidence="3" key="1">
    <citation type="journal article" date="2019" name="Int. J. Syst. Evol. Microbiol.">
        <title>The Global Catalogue of Microorganisms (GCM) 10K type strain sequencing project: providing services to taxonomists for standard genome sequencing and annotation.</title>
        <authorList>
            <consortium name="The Broad Institute Genomics Platform"/>
            <consortium name="The Broad Institute Genome Sequencing Center for Infectious Disease"/>
            <person name="Wu L."/>
            <person name="Ma J."/>
        </authorList>
    </citation>
    <scope>NUCLEOTIDE SEQUENCE [LARGE SCALE GENOMIC DNA]</scope>
    <source>
        <strain evidence="3">CCUG 57401</strain>
    </source>
</reference>
<feature type="region of interest" description="Disordered" evidence="1">
    <location>
        <begin position="39"/>
        <end position="64"/>
    </location>
</feature>
<sequence>MKPDWILIANAGHARLLQHESGTPLVELKSFEHPASRLHTSELGDDKAGRQKSDSAFGGAAFPPRMDPHHKEQLHFASELAAALEQAAGEGRFQRLTVYASSPFLGELKAALGASTMRLLAGTHDLDLTSFALAEIESRIAAAH</sequence>
<dbReference type="Proteomes" id="UP001596037">
    <property type="component" value="Unassembled WGS sequence"/>
</dbReference>
<comment type="caution">
    <text evidence="2">The sequence shown here is derived from an EMBL/GenBank/DDBJ whole genome shotgun (WGS) entry which is preliminary data.</text>
</comment>
<evidence type="ECO:0000313" key="3">
    <source>
        <dbReference type="Proteomes" id="UP001596037"/>
    </source>
</evidence>
<evidence type="ECO:0000313" key="2">
    <source>
        <dbReference type="EMBL" id="MFC5499392.1"/>
    </source>
</evidence>
<feature type="compositionally biased region" description="Basic and acidic residues" evidence="1">
    <location>
        <begin position="39"/>
        <end position="53"/>
    </location>
</feature>
<dbReference type="EMBL" id="JBHSMF010000009">
    <property type="protein sequence ID" value="MFC5499392.1"/>
    <property type="molecule type" value="Genomic_DNA"/>
</dbReference>
<proteinExistence type="predicted"/>
<keyword evidence="3" id="KW-1185">Reference proteome</keyword>
<dbReference type="InterPro" id="IPR019291">
    <property type="entry name" value="Host_attachment_protein"/>
</dbReference>
<evidence type="ECO:0000256" key="1">
    <source>
        <dbReference type="SAM" id="MobiDB-lite"/>
    </source>
</evidence>